<keyword evidence="4 9" id="KW-0418">Kinase</keyword>
<keyword evidence="7" id="KW-0812">Transmembrane</keyword>
<feature type="domain" description="Protein kinase" evidence="8">
    <location>
        <begin position="1"/>
        <end position="300"/>
    </location>
</feature>
<keyword evidence="2" id="KW-0808">Transferase</keyword>
<dbReference type="InterPro" id="IPR008271">
    <property type="entry name" value="Ser/Thr_kinase_AS"/>
</dbReference>
<dbReference type="EMBL" id="CP001107">
    <property type="protein sequence ID" value="ACR76764.1"/>
    <property type="molecule type" value="Genomic_DNA"/>
</dbReference>
<evidence type="ECO:0000256" key="2">
    <source>
        <dbReference type="ARBA" id="ARBA00022679"/>
    </source>
</evidence>
<keyword evidence="3" id="KW-0547">Nucleotide-binding</keyword>
<dbReference type="EC" id="2.7.11.1" evidence="1"/>
<evidence type="ECO:0000259" key="8">
    <source>
        <dbReference type="PROSITE" id="PS50011"/>
    </source>
</evidence>
<feature type="transmembrane region" description="Helical" evidence="7">
    <location>
        <begin position="354"/>
        <end position="378"/>
    </location>
</feature>
<dbReference type="RefSeq" id="WP_012743791.1">
    <property type="nucleotide sequence ID" value="NC_012781.1"/>
</dbReference>
<keyword evidence="7" id="KW-1133">Transmembrane helix</keyword>
<proteinExistence type="predicted"/>
<evidence type="ECO:0000256" key="1">
    <source>
        <dbReference type="ARBA" id="ARBA00012513"/>
    </source>
</evidence>
<evidence type="ECO:0000256" key="3">
    <source>
        <dbReference type="ARBA" id="ARBA00022741"/>
    </source>
</evidence>
<gene>
    <name evidence="9" type="ordered locus">EUBREC_3036</name>
</gene>
<dbReference type="PaxDb" id="515619-EUBREC_3036"/>
<sequence>MSDYKIISALNEEHKVYLVQSVLSGNLYVQKILDVYNMRVYEYLYRNPVAGIPRLINYYEDGNQLIVIEEYISGTSLQEKIDNSDLSVSDIRSYMIMLCNILEALHSMTPPIIHRDIKPSNIIITSYNYAMLLDFNAAKQFSGQNESDTVLIGTPGYAAPEQYGFGSSSPKTDIYSLGIVLREMLGSITPVPDIAPILHQLNLIAERCTQMTPAARYQSVAELKNAVSQSYYPAQHSTSAAGNSSQYAHHNHDNANNATNANADTAKRAIHDSASRFLPPGFRTRTPWKMLLSSVAYLFIIWLCLSLELENTYGAKLWLERIFCLGMFIFAIFCGFNYLNVQNILPLCKSKNRFMHYVGIILLDVAVIFALFVIMFIIESVAFPIK</sequence>
<feature type="transmembrane region" description="Helical" evidence="7">
    <location>
        <begin position="317"/>
        <end position="339"/>
    </location>
</feature>
<dbReference type="InterPro" id="IPR011009">
    <property type="entry name" value="Kinase-like_dom_sf"/>
</dbReference>
<evidence type="ECO:0000256" key="7">
    <source>
        <dbReference type="SAM" id="Phobius"/>
    </source>
</evidence>
<dbReference type="CDD" id="cd14014">
    <property type="entry name" value="STKc_PknB_like"/>
    <property type="match status" value="1"/>
</dbReference>
<dbReference type="GO" id="GO:0005524">
    <property type="term" value="F:ATP binding"/>
    <property type="evidence" value="ECO:0007669"/>
    <property type="project" value="UniProtKB-KW"/>
</dbReference>
<dbReference type="SUPFAM" id="SSF56112">
    <property type="entry name" value="Protein kinase-like (PK-like)"/>
    <property type="match status" value="1"/>
</dbReference>
<evidence type="ECO:0000313" key="9">
    <source>
        <dbReference type="EMBL" id="ACR76764.1"/>
    </source>
</evidence>
<dbReference type="InterPro" id="IPR000719">
    <property type="entry name" value="Prot_kinase_dom"/>
</dbReference>
<feature type="transmembrane region" description="Helical" evidence="7">
    <location>
        <begin position="288"/>
        <end position="305"/>
    </location>
</feature>
<organism evidence="9 10">
    <name type="scientific">Agathobacter rectalis (strain ATCC 33656 / DSM 3377 / JCM 17463 / KCTC 5835 / VPI 0990)</name>
    <name type="common">Eubacterium rectale</name>
    <dbReference type="NCBI Taxonomy" id="515619"/>
    <lineage>
        <taxon>Bacteria</taxon>
        <taxon>Bacillati</taxon>
        <taxon>Bacillota</taxon>
        <taxon>Clostridia</taxon>
        <taxon>Lachnospirales</taxon>
        <taxon>Lachnospiraceae</taxon>
        <taxon>Agathobacter</taxon>
    </lineage>
</organism>
<dbReference type="PANTHER" id="PTHR43289">
    <property type="entry name" value="MITOGEN-ACTIVATED PROTEIN KINASE KINASE KINASE 20-RELATED"/>
    <property type="match status" value="1"/>
</dbReference>
<evidence type="ECO:0000256" key="4">
    <source>
        <dbReference type="ARBA" id="ARBA00022777"/>
    </source>
</evidence>
<evidence type="ECO:0000256" key="6">
    <source>
        <dbReference type="SAM" id="MobiDB-lite"/>
    </source>
</evidence>
<accession>C4Z8D7</accession>
<dbReference type="PANTHER" id="PTHR43289:SF6">
    <property type="entry name" value="SERINE_THREONINE-PROTEIN KINASE NEKL-3"/>
    <property type="match status" value="1"/>
</dbReference>
<dbReference type="Gene3D" id="1.10.510.10">
    <property type="entry name" value="Transferase(Phosphotransferase) domain 1"/>
    <property type="match status" value="1"/>
</dbReference>
<name>C4Z8D7_AGARV</name>
<feature type="region of interest" description="Disordered" evidence="6">
    <location>
        <begin position="237"/>
        <end position="259"/>
    </location>
</feature>
<keyword evidence="7" id="KW-0472">Membrane</keyword>
<dbReference type="KEGG" id="ere:EUBREC_3036"/>
<protein>
    <recommendedName>
        <fullName evidence="1">non-specific serine/threonine protein kinase</fullName>
        <ecNumber evidence="1">2.7.11.1</ecNumber>
    </recommendedName>
</protein>
<dbReference type="Pfam" id="PF00069">
    <property type="entry name" value="Pkinase"/>
    <property type="match status" value="1"/>
</dbReference>
<dbReference type="AlphaFoldDB" id="C4Z8D7"/>
<keyword evidence="9" id="KW-0723">Serine/threonine-protein kinase</keyword>
<feature type="compositionally biased region" description="Polar residues" evidence="6">
    <location>
        <begin position="237"/>
        <end position="247"/>
    </location>
</feature>
<dbReference type="Proteomes" id="UP000001477">
    <property type="component" value="Chromosome"/>
</dbReference>
<dbReference type="GeneID" id="86989726"/>
<dbReference type="GO" id="GO:0004674">
    <property type="term" value="F:protein serine/threonine kinase activity"/>
    <property type="evidence" value="ECO:0007669"/>
    <property type="project" value="UniProtKB-KW"/>
</dbReference>
<dbReference type="HOGENOM" id="CLU_056150_0_0_9"/>
<dbReference type="PROSITE" id="PS00108">
    <property type="entry name" value="PROTEIN_KINASE_ST"/>
    <property type="match status" value="1"/>
</dbReference>
<evidence type="ECO:0000256" key="5">
    <source>
        <dbReference type="ARBA" id="ARBA00022840"/>
    </source>
</evidence>
<reference evidence="9 10" key="1">
    <citation type="journal article" date="2009" name="Proc. Natl. Acad. Sci. U.S.A.">
        <title>Characterizing a model human gut microbiota composed of members of its two dominant bacterial phyla.</title>
        <authorList>
            <person name="Mahowald M.A."/>
            <person name="Rey F.E."/>
            <person name="Seedorf H."/>
            <person name="Turnbaugh P.J."/>
            <person name="Fulton R.S."/>
            <person name="Wollam A."/>
            <person name="Shah N."/>
            <person name="Wang C."/>
            <person name="Magrini V."/>
            <person name="Wilson R.K."/>
            <person name="Cantarel B.L."/>
            <person name="Coutinho P.M."/>
            <person name="Henrissat B."/>
            <person name="Crock L.W."/>
            <person name="Russell A."/>
            <person name="Verberkmoes N.C."/>
            <person name="Hettich R.L."/>
            <person name="Gordon J.I."/>
        </authorList>
    </citation>
    <scope>NUCLEOTIDE SEQUENCE [LARGE SCALE GENOMIC DNA]</scope>
    <source>
        <strain evidence="10">ATCC 33656 / DSM 3377 / JCM 17463 / KCTC 5835 / LMG 30912 / VPI 0990</strain>
    </source>
</reference>
<dbReference type="PROSITE" id="PS50011">
    <property type="entry name" value="PROTEIN_KINASE_DOM"/>
    <property type="match status" value="1"/>
</dbReference>
<dbReference type="SMART" id="SM00220">
    <property type="entry name" value="S_TKc"/>
    <property type="match status" value="1"/>
</dbReference>
<dbReference type="STRING" id="515619.EUBREC_3036"/>
<keyword evidence="5" id="KW-0067">ATP-binding</keyword>
<evidence type="ECO:0000313" key="10">
    <source>
        <dbReference type="Proteomes" id="UP000001477"/>
    </source>
</evidence>